<gene>
    <name evidence="1" type="ORF">PACLA_8A029505</name>
</gene>
<reference evidence="1" key="1">
    <citation type="submission" date="2020-04" db="EMBL/GenBank/DDBJ databases">
        <authorList>
            <person name="Alioto T."/>
            <person name="Alioto T."/>
            <person name="Gomez Garrido J."/>
        </authorList>
    </citation>
    <scope>NUCLEOTIDE SEQUENCE</scope>
    <source>
        <strain evidence="1">A484AB</strain>
    </source>
</reference>
<evidence type="ECO:0000313" key="1">
    <source>
        <dbReference type="EMBL" id="CAB4031498.1"/>
    </source>
</evidence>
<dbReference type="AlphaFoldDB" id="A0A7D9LBM3"/>
<dbReference type="PANTHER" id="PTHR31511">
    <property type="entry name" value="PROTEIN CBG23764"/>
    <property type="match status" value="1"/>
</dbReference>
<dbReference type="OrthoDB" id="5976830at2759"/>
<dbReference type="EMBL" id="CACRXK020017677">
    <property type="protein sequence ID" value="CAB4031498.1"/>
    <property type="molecule type" value="Genomic_DNA"/>
</dbReference>
<dbReference type="Proteomes" id="UP001152795">
    <property type="component" value="Unassembled WGS sequence"/>
</dbReference>
<comment type="caution">
    <text evidence="1">The sequence shown here is derived from an EMBL/GenBank/DDBJ whole genome shotgun (WGS) entry which is preliminary data.</text>
</comment>
<protein>
    <submittedName>
        <fullName evidence="1">Uncharacterized protein</fullName>
    </submittedName>
</protein>
<dbReference type="PANTHER" id="PTHR31511:SF12">
    <property type="entry name" value="RHO TERMINATION FACTOR N-TERMINAL DOMAIN-CONTAINING PROTEIN"/>
    <property type="match status" value="1"/>
</dbReference>
<feature type="non-terminal residue" evidence="1">
    <location>
        <position position="76"/>
    </location>
</feature>
<organism evidence="1 2">
    <name type="scientific">Paramuricea clavata</name>
    <name type="common">Red gorgonian</name>
    <name type="synonym">Violescent sea-whip</name>
    <dbReference type="NCBI Taxonomy" id="317549"/>
    <lineage>
        <taxon>Eukaryota</taxon>
        <taxon>Metazoa</taxon>
        <taxon>Cnidaria</taxon>
        <taxon>Anthozoa</taxon>
        <taxon>Octocorallia</taxon>
        <taxon>Malacalcyonacea</taxon>
        <taxon>Plexauridae</taxon>
        <taxon>Paramuricea</taxon>
    </lineage>
</organism>
<name>A0A7D9LBM3_PARCT</name>
<proteinExistence type="predicted"/>
<keyword evidence="2" id="KW-1185">Reference proteome</keyword>
<evidence type="ECO:0000313" key="2">
    <source>
        <dbReference type="Proteomes" id="UP001152795"/>
    </source>
</evidence>
<accession>A0A7D9LBM3</accession>
<sequence length="76" mass="9040">MSRLVGSQISNNEHRKHICDRCLNTFGSDELLERHLELCSNNNYQRQEYPKPGSTTKFENYEKIQEFPIIIYADFE</sequence>